<dbReference type="GO" id="GO:0005886">
    <property type="term" value="C:plasma membrane"/>
    <property type="evidence" value="ECO:0007669"/>
    <property type="project" value="UniProtKB-SubCell"/>
</dbReference>
<keyword evidence="7" id="KW-0406">Ion transport</keyword>
<evidence type="ECO:0000256" key="3">
    <source>
        <dbReference type="ARBA" id="ARBA00022692"/>
    </source>
</evidence>
<evidence type="ECO:0000256" key="6">
    <source>
        <dbReference type="ARBA" id="ARBA00025284"/>
    </source>
</evidence>
<name>A0AAW1RR31_9CHLO</name>
<dbReference type="GO" id="GO:0005769">
    <property type="term" value="C:early endosome"/>
    <property type="evidence" value="ECO:0007669"/>
    <property type="project" value="UniProtKB-SubCell"/>
</dbReference>
<evidence type="ECO:0000256" key="4">
    <source>
        <dbReference type="ARBA" id="ARBA00022989"/>
    </source>
</evidence>
<keyword evidence="5 7" id="KW-0472">Membrane</keyword>
<keyword evidence="3 7" id="KW-0812">Transmembrane</keyword>
<feature type="transmembrane region" description="Helical" evidence="7">
    <location>
        <begin position="102"/>
        <end position="119"/>
    </location>
</feature>
<feature type="transmembrane region" description="Helical" evidence="7">
    <location>
        <begin position="48"/>
        <end position="67"/>
    </location>
</feature>
<evidence type="ECO:0000256" key="5">
    <source>
        <dbReference type="ARBA" id="ARBA00023136"/>
    </source>
</evidence>
<dbReference type="GO" id="GO:0015095">
    <property type="term" value="F:magnesium ion transmembrane transporter activity"/>
    <property type="evidence" value="ECO:0007669"/>
    <property type="project" value="UniProtKB-UniRule"/>
</dbReference>
<organism evidence="8 9">
    <name type="scientific">Elliptochloris bilobata</name>
    <dbReference type="NCBI Taxonomy" id="381761"/>
    <lineage>
        <taxon>Eukaryota</taxon>
        <taxon>Viridiplantae</taxon>
        <taxon>Chlorophyta</taxon>
        <taxon>core chlorophytes</taxon>
        <taxon>Trebouxiophyceae</taxon>
        <taxon>Trebouxiophyceae incertae sedis</taxon>
        <taxon>Elliptochloris clade</taxon>
        <taxon>Elliptochloris</taxon>
    </lineage>
</organism>
<evidence type="ECO:0000256" key="7">
    <source>
        <dbReference type="RuleBase" id="RU363078"/>
    </source>
</evidence>
<dbReference type="InterPro" id="IPR037185">
    <property type="entry name" value="EmrE-like"/>
</dbReference>
<accession>A0AAW1RR31</accession>
<proteinExistence type="inferred from homology"/>
<gene>
    <name evidence="8" type="ORF">WJX81_004242</name>
</gene>
<evidence type="ECO:0000313" key="8">
    <source>
        <dbReference type="EMBL" id="KAK9836309.1"/>
    </source>
</evidence>
<keyword evidence="7" id="KW-0813">Transport</keyword>
<dbReference type="PANTHER" id="PTHR12570:SF65">
    <property type="entry name" value="MAGNESIUM TRANSPORTER NIPA9-RELATED"/>
    <property type="match status" value="1"/>
</dbReference>
<keyword evidence="7" id="KW-1003">Cell membrane</keyword>
<comment type="subcellular location">
    <subcellularLocation>
        <location evidence="7">Cell membrane</location>
        <topology evidence="7">Multi-pass membrane protein</topology>
    </subcellularLocation>
    <subcellularLocation>
        <location evidence="7">Early endosome</location>
    </subcellularLocation>
    <subcellularLocation>
        <location evidence="1">Membrane</location>
        <topology evidence="1">Multi-pass membrane protein</topology>
    </subcellularLocation>
</comment>
<keyword evidence="7" id="KW-0967">Endosome</keyword>
<feature type="transmembrane region" description="Helical" evidence="7">
    <location>
        <begin position="131"/>
        <end position="152"/>
    </location>
</feature>
<comment type="subunit">
    <text evidence="7">Homodimer.</text>
</comment>
<evidence type="ECO:0000313" key="9">
    <source>
        <dbReference type="Proteomes" id="UP001445335"/>
    </source>
</evidence>
<dbReference type="Pfam" id="PF05653">
    <property type="entry name" value="Mg_trans_NIPA"/>
    <property type="match status" value="1"/>
</dbReference>
<feature type="transmembrane region" description="Helical" evidence="7">
    <location>
        <begin position="73"/>
        <end position="93"/>
    </location>
</feature>
<dbReference type="Proteomes" id="UP001445335">
    <property type="component" value="Unassembled WGS sequence"/>
</dbReference>
<evidence type="ECO:0000256" key="2">
    <source>
        <dbReference type="ARBA" id="ARBA00007001"/>
    </source>
</evidence>
<reference evidence="8 9" key="1">
    <citation type="journal article" date="2024" name="Nat. Commun.">
        <title>Phylogenomics reveals the evolutionary origins of lichenization in chlorophyte algae.</title>
        <authorList>
            <person name="Puginier C."/>
            <person name="Libourel C."/>
            <person name="Otte J."/>
            <person name="Skaloud P."/>
            <person name="Haon M."/>
            <person name="Grisel S."/>
            <person name="Petersen M."/>
            <person name="Berrin J.G."/>
            <person name="Delaux P.M."/>
            <person name="Dal Grande F."/>
            <person name="Keller J."/>
        </authorList>
    </citation>
    <scope>NUCLEOTIDE SEQUENCE [LARGE SCALE GENOMIC DNA]</scope>
    <source>
        <strain evidence="8 9">SAG 245.80</strain>
    </source>
</reference>
<keyword evidence="7" id="KW-0460">Magnesium</keyword>
<keyword evidence="4 7" id="KW-1133">Transmembrane helix</keyword>
<dbReference type="InterPro" id="IPR008521">
    <property type="entry name" value="Mg_trans_NIPA"/>
</dbReference>
<feature type="transmembrane region" description="Helical" evidence="7">
    <location>
        <begin position="236"/>
        <end position="257"/>
    </location>
</feature>
<dbReference type="Gene3D" id="1.10.3730.20">
    <property type="match status" value="1"/>
</dbReference>
<comment type="similarity">
    <text evidence="2 7">Belongs to the NIPA (TC 2.A.7) family.</text>
</comment>
<sequence>MWFAIFLTIVASTGNNIGKALQKEATTSLPRFSLDPNILRQYFRSRQWLSGLAADLGGALFMVAAFALAPVSLVQPVSGVGLVSLAVFSHFWLKERLNRSEWGAVAIAALGTIGIGATAEAAPPGQSAPSGARMVGVLAGLALALLGTFLAQRRGIPPAGAARRRAPAAVKQAAAWCGLQAGACFGLSAAACRTGFLLAARSSWLAAPAGLGASAAFTSAGFMLQTVGLKDGNTVVLCTCAAVSSMVTGVLVGMLALGEGLPSSRSLGAARLLSWLLLIVGVSALANGQGGLREMAQQLAAAVPKQALAQLPPRAALYLRALSQRLRSGELPTIAVASEA</sequence>
<feature type="transmembrane region" description="Helical" evidence="7">
    <location>
        <begin position="204"/>
        <end position="224"/>
    </location>
</feature>
<comment type="caution">
    <text evidence="8">The sequence shown here is derived from an EMBL/GenBank/DDBJ whole genome shotgun (WGS) entry which is preliminary data.</text>
</comment>
<protein>
    <recommendedName>
        <fullName evidence="7">Probable magnesium transporter</fullName>
    </recommendedName>
</protein>
<dbReference type="EMBL" id="JALJOU010000025">
    <property type="protein sequence ID" value="KAK9836309.1"/>
    <property type="molecule type" value="Genomic_DNA"/>
</dbReference>
<feature type="transmembrane region" description="Helical" evidence="7">
    <location>
        <begin position="269"/>
        <end position="288"/>
    </location>
</feature>
<evidence type="ECO:0000256" key="1">
    <source>
        <dbReference type="ARBA" id="ARBA00004141"/>
    </source>
</evidence>
<dbReference type="AlphaFoldDB" id="A0AAW1RR31"/>
<dbReference type="SUPFAM" id="SSF103481">
    <property type="entry name" value="Multidrug resistance efflux transporter EmrE"/>
    <property type="match status" value="1"/>
</dbReference>
<feature type="transmembrane region" description="Helical" evidence="7">
    <location>
        <begin position="173"/>
        <end position="198"/>
    </location>
</feature>
<comment type="function">
    <text evidence="6 7">Acts as a Mg(2+) transporter. Can also transport other divalent cations such as Fe(2+), Sr(2+), Ba(2+), Mn(2+) and Co(2+) but to a much less extent than Mg(2+).</text>
</comment>
<dbReference type="PANTHER" id="PTHR12570">
    <property type="match status" value="1"/>
</dbReference>
<keyword evidence="9" id="KW-1185">Reference proteome</keyword>